<accession>A0A9D2Q238</accession>
<feature type="region of interest" description="Disordered" evidence="1">
    <location>
        <begin position="1"/>
        <end position="32"/>
    </location>
</feature>
<sequence>MTRSDDRQEPSPRWDVRPRGESTPDGAPPASQVLRTELARIEHRVEDVIAQGRAAFVEGSESYDRAAVAVLRLAALFEEEKRFGTSLTVVTTDERRGITTTRDIAARSGCGAMSSEILWRTVTERIPDVVARIHAALDA</sequence>
<comment type="caution">
    <text evidence="2">The sequence shown here is derived from an EMBL/GenBank/DDBJ whole genome shotgun (WGS) entry which is preliminary data.</text>
</comment>
<name>A0A9D2Q238_9MICO</name>
<dbReference type="AlphaFoldDB" id="A0A9D2Q238"/>
<gene>
    <name evidence="2" type="ORF">H9932_12860</name>
</gene>
<evidence type="ECO:0000313" key="3">
    <source>
        <dbReference type="Proteomes" id="UP000823854"/>
    </source>
</evidence>
<evidence type="ECO:0000313" key="2">
    <source>
        <dbReference type="EMBL" id="HJC70549.1"/>
    </source>
</evidence>
<proteinExistence type="predicted"/>
<reference evidence="2" key="2">
    <citation type="submission" date="2021-04" db="EMBL/GenBank/DDBJ databases">
        <authorList>
            <person name="Gilroy R."/>
        </authorList>
    </citation>
    <scope>NUCLEOTIDE SEQUENCE</scope>
    <source>
        <strain evidence="2">CHK130-7132</strain>
    </source>
</reference>
<dbReference type="EMBL" id="DWWC01000270">
    <property type="protein sequence ID" value="HJC70549.1"/>
    <property type="molecule type" value="Genomic_DNA"/>
</dbReference>
<dbReference type="Proteomes" id="UP000823854">
    <property type="component" value="Unassembled WGS sequence"/>
</dbReference>
<evidence type="ECO:0000256" key="1">
    <source>
        <dbReference type="SAM" id="MobiDB-lite"/>
    </source>
</evidence>
<organism evidence="2 3">
    <name type="scientific">Candidatus Brachybacterium intestinipullorum</name>
    <dbReference type="NCBI Taxonomy" id="2838512"/>
    <lineage>
        <taxon>Bacteria</taxon>
        <taxon>Bacillati</taxon>
        <taxon>Actinomycetota</taxon>
        <taxon>Actinomycetes</taxon>
        <taxon>Micrococcales</taxon>
        <taxon>Dermabacteraceae</taxon>
        <taxon>Brachybacterium</taxon>
    </lineage>
</organism>
<feature type="compositionally biased region" description="Basic and acidic residues" evidence="1">
    <location>
        <begin position="1"/>
        <end position="22"/>
    </location>
</feature>
<reference evidence="2" key="1">
    <citation type="journal article" date="2021" name="PeerJ">
        <title>Extensive microbial diversity within the chicken gut microbiome revealed by metagenomics and culture.</title>
        <authorList>
            <person name="Gilroy R."/>
            <person name="Ravi A."/>
            <person name="Getino M."/>
            <person name="Pursley I."/>
            <person name="Horton D.L."/>
            <person name="Alikhan N.F."/>
            <person name="Baker D."/>
            <person name="Gharbi K."/>
            <person name="Hall N."/>
            <person name="Watson M."/>
            <person name="Adriaenssens E.M."/>
            <person name="Foster-Nyarko E."/>
            <person name="Jarju S."/>
            <person name="Secka A."/>
            <person name="Antonio M."/>
            <person name="Oren A."/>
            <person name="Chaudhuri R.R."/>
            <person name="La Ragione R."/>
            <person name="Hildebrand F."/>
            <person name="Pallen M.J."/>
        </authorList>
    </citation>
    <scope>NUCLEOTIDE SEQUENCE</scope>
    <source>
        <strain evidence="2">CHK130-7132</strain>
    </source>
</reference>
<protein>
    <submittedName>
        <fullName evidence="2">Antitoxin</fullName>
    </submittedName>
</protein>